<feature type="transmembrane region" description="Helical" evidence="2">
    <location>
        <begin position="433"/>
        <end position="451"/>
    </location>
</feature>
<feature type="compositionally biased region" description="Acidic residues" evidence="1">
    <location>
        <begin position="58"/>
        <end position="67"/>
    </location>
</feature>
<feature type="region of interest" description="Disordered" evidence="1">
    <location>
        <begin position="566"/>
        <end position="643"/>
    </location>
</feature>
<feature type="transmembrane region" description="Helical" evidence="2">
    <location>
        <begin position="493"/>
        <end position="514"/>
    </location>
</feature>
<keyword evidence="2" id="KW-1133">Transmembrane helix</keyword>
<feature type="transmembrane region" description="Helical" evidence="2">
    <location>
        <begin position="790"/>
        <end position="809"/>
    </location>
</feature>
<sequence length="885" mass="99096">MSARRGTVRRGPTMRGGYRPSIGSQRLPRHATLASRRERNNDEEEFVALNQPSGGEYDSSDDNSDDDQMEMQHIDIRRSIGNSGEKDDLTYHHGDETFGDVLAHPVEELHAHRKRKDEFEERQRKARSGIIDPEDVAPVEDLVLVVHFRQLRGNQGFAIDHDKADQFAKKIGLTPKQRIQFNGVRDTDGLTAFLYKTKRDFSIKIHHKAEIARHSNLNDPHHDPHAHHHEHNPNNEIIEFNDNVYVEFKPRHHHHDIAPVETSRRPFFRYPEPDLSADIGEEKAASWLELFYDLFYVATLTQFTHTHVIKDWATLGTYASWFVITWWAWISSSLYTARFDSDDVVHHVWKLIEMCAVIGMAGNSEHFLNSPGYVYGYITLKSVLVIEYSIVFIVAVRIRSQSKLPLSFYIGANLVSIALWGGSLVILEMEIHRLLWYLGLLAEILVNIIVRGDKTLSWAASHLAERLGLLTLIVLGENLMSLVPFVATSGTTILMMIPNFMAVTIIFGFFFMYFEDFNKEVFLHNKYHQVWVYLHFPLHLLQVAFGISLIDTLKVYKQQMEAEGKLPKPETAATHGATESASASGEHGATESASASGEHGATESASASGEHGATESASAISEHGATASSSAEHATSPHKRAKRAIESVQELLNGSEQNQYNPMNIAVDDNQQGLVSQHFTHQKLQPPSIYAGYLTWGNYAANTVIFGAMQLITSSIGDSNNELHHQPSQQLHHLSKRSGSAAEGESAILSDEEKIFVYKTFLIFGGGIFVVNSFIKLLNTKISGNQKTNTTTVFFFALLTLCPLLDMYGKVIIGSRILVAAILWSLCAVPFAQLDAIILLAVMMGSVIFLGKFQKKGKKGRGSILYSHFVIYLLSNVLALVDLLD</sequence>
<gene>
    <name evidence="3" type="ORF">BCR42DRAFT_354872</name>
</gene>
<accession>A0A1X2IBS8</accession>
<dbReference type="OrthoDB" id="191995at2759"/>
<feature type="compositionally biased region" description="Low complexity" evidence="1">
    <location>
        <begin position="621"/>
        <end position="634"/>
    </location>
</feature>
<comment type="caution">
    <text evidence="3">The sequence shown here is derived from an EMBL/GenBank/DDBJ whole genome shotgun (WGS) entry which is preliminary data.</text>
</comment>
<proteinExistence type="predicted"/>
<dbReference type="AlphaFoldDB" id="A0A1X2IBS8"/>
<dbReference type="STRING" id="90262.A0A1X2IBS8"/>
<organism evidence="3 4">
    <name type="scientific">Absidia repens</name>
    <dbReference type="NCBI Taxonomy" id="90262"/>
    <lineage>
        <taxon>Eukaryota</taxon>
        <taxon>Fungi</taxon>
        <taxon>Fungi incertae sedis</taxon>
        <taxon>Mucoromycota</taxon>
        <taxon>Mucoromycotina</taxon>
        <taxon>Mucoromycetes</taxon>
        <taxon>Mucorales</taxon>
        <taxon>Cunninghamellaceae</taxon>
        <taxon>Absidia</taxon>
    </lineage>
</organism>
<keyword evidence="4" id="KW-1185">Reference proteome</keyword>
<dbReference type="PANTHER" id="PTHR42101">
    <property type="entry name" value="CHROMOSOME 16, WHOLE GENOME SHOTGUN SEQUENCE"/>
    <property type="match status" value="1"/>
</dbReference>
<evidence type="ECO:0000313" key="4">
    <source>
        <dbReference type="Proteomes" id="UP000193560"/>
    </source>
</evidence>
<dbReference type="InterPro" id="IPR010640">
    <property type="entry name" value="Low_temperature_requirement_A"/>
</dbReference>
<name>A0A1X2IBS8_9FUNG</name>
<protein>
    <submittedName>
        <fullName evidence="3">Bacterial low temperature requirement A protein-domain-containing protein</fullName>
    </submittedName>
</protein>
<dbReference type="Pfam" id="PF06772">
    <property type="entry name" value="LtrA"/>
    <property type="match status" value="1"/>
</dbReference>
<feature type="transmembrane region" description="Helical" evidence="2">
    <location>
        <begin position="463"/>
        <end position="487"/>
    </location>
</feature>
<keyword evidence="2" id="KW-0812">Transmembrane</keyword>
<feature type="transmembrane region" description="Helical" evidence="2">
    <location>
        <begin position="408"/>
        <end position="427"/>
    </location>
</feature>
<dbReference type="EMBL" id="MCGE01000016">
    <property type="protein sequence ID" value="ORZ13531.1"/>
    <property type="molecule type" value="Genomic_DNA"/>
</dbReference>
<feature type="transmembrane region" description="Helical" evidence="2">
    <location>
        <begin position="863"/>
        <end position="881"/>
    </location>
</feature>
<keyword evidence="2" id="KW-0472">Membrane</keyword>
<dbReference type="PANTHER" id="PTHR42101:SF1">
    <property type="entry name" value="LOW TEMPERATURE REQUIREMENT A"/>
    <property type="match status" value="1"/>
</dbReference>
<feature type="transmembrane region" description="Helical" evidence="2">
    <location>
        <begin position="530"/>
        <end position="550"/>
    </location>
</feature>
<evidence type="ECO:0000313" key="3">
    <source>
        <dbReference type="EMBL" id="ORZ13531.1"/>
    </source>
</evidence>
<evidence type="ECO:0000256" key="1">
    <source>
        <dbReference type="SAM" id="MobiDB-lite"/>
    </source>
</evidence>
<feature type="transmembrane region" description="Helical" evidence="2">
    <location>
        <begin position="821"/>
        <end position="851"/>
    </location>
</feature>
<feature type="transmembrane region" description="Helical" evidence="2">
    <location>
        <begin position="374"/>
        <end position="396"/>
    </location>
</feature>
<reference evidence="3 4" key="1">
    <citation type="submission" date="2016-07" db="EMBL/GenBank/DDBJ databases">
        <title>Pervasive Adenine N6-methylation of Active Genes in Fungi.</title>
        <authorList>
            <consortium name="DOE Joint Genome Institute"/>
            <person name="Mondo S.J."/>
            <person name="Dannebaum R.O."/>
            <person name="Kuo R.C."/>
            <person name="Labutti K."/>
            <person name="Haridas S."/>
            <person name="Kuo A."/>
            <person name="Salamov A."/>
            <person name="Ahrendt S.R."/>
            <person name="Lipzen A."/>
            <person name="Sullivan W."/>
            <person name="Andreopoulos W.B."/>
            <person name="Clum A."/>
            <person name="Lindquist E."/>
            <person name="Daum C."/>
            <person name="Ramamoorthy G.K."/>
            <person name="Gryganskyi A."/>
            <person name="Culley D."/>
            <person name="Magnuson J.K."/>
            <person name="James T.Y."/>
            <person name="O'Malley M.A."/>
            <person name="Stajich J.E."/>
            <person name="Spatafora J.W."/>
            <person name="Visel A."/>
            <person name="Grigoriev I.V."/>
        </authorList>
    </citation>
    <scope>NUCLEOTIDE SEQUENCE [LARGE SCALE GENOMIC DNA]</scope>
    <source>
        <strain evidence="3 4">NRRL 1336</strain>
    </source>
</reference>
<dbReference type="Proteomes" id="UP000193560">
    <property type="component" value="Unassembled WGS sequence"/>
</dbReference>
<feature type="region of interest" description="Disordered" evidence="1">
    <location>
        <begin position="1"/>
        <end position="67"/>
    </location>
</feature>
<feature type="transmembrane region" description="Helical" evidence="2">
    <location>
        <begin position="756"/>
        <end position="778"/>
    </location>
</feature>
<evidence type="ECO:0000256" key="2">
    <source>
        <dbReference type="SAM" id="Phobius"/>
    </source>
</evidence>